<name>C4J4N5_MAIZE</name>
<accession>C4J4N5</accession>
<sequence>MNQNSNPSVVASRTYFCSGRCLFSLGRTALTFRSGMATLYGTRAVPPRGVGTGTGTASARSLRKATRAVDTNSTPAMGPAVVDRWHCEARSSFSFLSAENHRRNTFSTPPARTIFATRENFPFTVSERFGPRVTACVRTYTSEQATSVQFSNSVQSASFFFSYICRTRGEEESLGFLPHGKFVPFRSIMEKQSNITVLFDALSDTASLPAGGALLIARRPIGGRR</sequence>
<dbReference type="EMBL" id="BT085782">
    <property type="protein sequence ID" value="ACR36135.1"/>
    <property type="molecule type" value="mRNA"/>
</dbReference>
<reference evidence="1" key="1">
    <citation type="journal article" date="2009" name="PLoS Genet.">
        <title>Sequencing, mapping, and analysis of 27,455 maize full-length cDNAs.</title>
        <authorList>
            <person name="Soderlund C."/>
            <person name="Descour A."/>
            <person name="Kudrna D."/>
            <person name="Bomhoff M."/>
            <person name="Boyd L."/>
            <person name="Currie J."/>
            <person name="Angelova A."/>
            <person name="Collura K."/>
            <person name="Wissotski M."/>
            <person name="Ashley E."/>
            <person name="Morrow D."/>
            <person name="Fernandes J."/>
            <person name="Walbot V."/>
            <person name="Yu Y."/>
        </authorList>
    </citation>
    <scope>NUCLEOTIDE SEQUENCE</scope>
    <source>
        <strain evidence="1">B73</strain>
    </source>
</reference>
<proteinExistence type="evidence at transcript level"/>
<dbReference type="AlphaFoldDB" id="C4J4N5"/>
<reference evidence="1" key="2">
    <citation type="submission" date="2012-06" db="EMBL/GenBank/DDBJ databases">
        <authorList>
            <person name="Yu Y."/>
            <person name="Currie J."/>
            <person name="Lomeli R."/>
            <person name="Angelova A."/>
            <person name="Collura K."/>
            <person name="Wissotski M."/>
            <person name="Campos D."/>
            <person name="Kudrna D."/>
            <person name="Golser W."/>
            <person name="Ashely E."/>
            <person name="Descour A."/>
            <person name="Fernandes J."/>
            <person name="Soderlund C."/>
            <person name="Walbot V."/>
        </authorList>
    </citation>
    <scope>NUCLEOTIDE SEQUENCE</scope>
    <source>
        <strain evidence="1">B73</strain>
    </source>
</reference>
<evidence type="ECO:0000313" key="1">
    <source>
        <dbReference type="EMBL" id="ACR36135.1"/>
    </source>
</evidence>
<protein>
    <submittedName>
        <fullName evidence="1">Uncharacterized protein</fullName>
    </submittedName>
</protein>
<organism evidence="1">
    <name type="scientific">Zea mays</name>
    <name type="common">Maize</name>
    <dbReference type="NCBI Taxonomy" id="4577"/>
    <lineage>
        <taxon>Eukaryota</taxon>
        <taxon>Viridiplantae</taxon>
        <taxon>Streptophyta</taxon>
        <taxon>Embryophyta</taxon>
        <taxon>Tracheophyta</taxon>
        <taxon>Spermatophyta</taxon>
        <taxon>Magnoliopsida</taxon>
        <taxon>Liliopsida</taxon>
        <taxon>Poales</taxon>
        <taxon>Poaceae</taxon>
        <taxon>PACMAD clade</taxon>
        <taxon>Panicoideae</taxon>
        <taxon>Andropogonodae</taxon>
        <taxon>Andropogoneae</taxon>
        <taxon>Tripsacinae</taxon>
        <taxon>Zea</taxon>
    </lineage>
</organism>